<keyword evidence="11" id="KW-0175">Coiled coil</keyword>
<dbReference type="InterPro" id="IPR003660">
    <property type="entry name" value="HAMP_dom"/>
</dbReference>
<dbReference type="RefSeq" id="WP_213171186.1">
    <property type="nucleotide sequence ID" value="NZ_CP070496.1"/>
</dbReference>
<dbReference type="PROSITE" id="PS50885">
    <property type="entry name" value="HAMP"/>
    <property type="match status" value="1"/>
</dbReference>
<dbReference type="EC" id="2.7.13.3" evidence="3"/>
<keyword evidence="5" id="KW-0808">Transferase</keyword>
<dbReference type="KEGG" id="nav:JQS30_15730"/>
<evidence type="ECO:0000313" key="15">
    <source>
        <dbReference type="EMBL" id="QSB05184.1"/>
    </source>
</evidence>
<dbReference type="InterPro" id="IPR005467">
    <property type="entry name" value="His_kinase_dom"/>
</dbReference>
<dbReference type="InterPro" id="IPR036890">
    <property type="entry name" value="HATPase_C_sf"/>
</dbReference>
<comment type="catalytic activity">
    <reaction evidence="1">
        <text>ATP + protein L-histidine = ADP + protein N-phospho-L-histidine.</text>
        <dbReference type="EC" id="2.7.13.3"/>
    </reaction>
</comment>
<dbReference type="SUPFAM" id="SSF158472">
    <property type="entry name" value="HAMP domain-like"/>
    <property type="match status" value="1"/>
</dbReference>
<keyword evidence="7 15" id="KW-0418">Kinase</keyword>
<dbReference type="SMART" id="SM00387">
    <property type="entry name" value="HATPase_c"/>
    <property type="match status" value="1"/>
</dbReference>
<comment type="subcellular location">
    <subcellularLocation>
        <location evidence="2">Cell membrane</location>
    </subcellularLocation>
</comment>
<protein>
    <recommendedName>
        <fullName evidence="3">histidine kinase</fullName>
        <ecNumber evidence="3">2.7.13.3</ecNumber>
    </recommendedName>
</protein>
<feature type="domain" description="HAMP" evidence="14">
    <location>
        <begin position="167"/>
        <end position="219"/>
    </location>
</feature>
<evidence type="ECO:0000313" key="16">
    <source>
        <dbReference type="Proteomes" id="UP000662939"/>
    </source>
</evidence>
<dbReference type="Pfam" id="PF00672">
    <property type="entry name" value="HAMP"/>
    <property type="match status" value="1"/>
</dbReference>
<dbReference type="PRINTS" id="PR00344">
    <property type="entry name" value="BCTRLSENSOR"/>
</dbReference>
<dbReference type="PROSITE" id="PS50109">
    <property type="entry name" value="HIS_KIN"/>
    <property type="match status" value="1"/>
</dbReference>
<dbReference type="CDD" id="cd00082">
    <property type="entry name" value="HisKA"/>
    <property type="match status" value="1"/>
</dbReference>
<reference evidence="15" key="1">
    <citation type="submission" date="2021-02" db="EMBL/GenBank/DDBJ databases">
        <title>Natronoglycomyces albus gen. nov., sp. nov, a haloalkaliphilic actinobacterium from a soda solonchak soil.</title>
        <authorList>
            <person name="Sorokin D.Y."/>
            <person name="Khijniak T.V."/>
            <person name="Zakharycheva A.P."/>
            <person name="Boueva O.V."/>
            <person name="Ariskina E.V."/>
            <person name="Hahnke R.L."/>
            <person name="Bunk B."/>
            <person name="Sproer C."/>
            <person name="Schumann P."/>
            <person name="Evtushenko L.I."/>
            <person name="Kublanov I.V."/>
        </authorList>
    </citation>
    <scope>NUCLEOTIDE SEQUENCE</scope>
    <source>
        <strain evidence="15">DSM 106290</strain>
    </source>
</reference>
<dbReference type="Pfam" id="PF00512">
    <property type="entry name" value="HisKA"/>
    <property type="match status" value="1"/>
</dbReference>
<organism evidence="15 16">
    <name type="scientific">Natronoglycomyces albus</name>
    <dbReference type="NCBI Taxonomy" id="2811108"/>
    <lineage>
        <taxon>Bacteria</taxon>
        <taxon>Bacillati</taxon>
        <taxon>Actinomycetota</taxon>
        <taxon>Actinomycetes</taxon>
        <taxon>Glycomycetales</taxon>
        <taxon>Glycomycetaceae</taxon>
        <taxon>Natronoglycomyces</taxon>
    </lineage>
</organism>
<dbReference type="PANTHER" id="PTHR45436:SF5">
    <property type="entry name" value="SENSOR HISTIDINE KINASE TRCS"/>
    <property type="match status" value="1"/>
</dbReference>
<dbReference type="SUPFAM" id="SSF55874">
    <property type="entry name" value="ATPase domain of HSP90 chaperone/DNA topoisomerase II/histidine kinase"/>
    <property type="match status" value="1"/>
</dbReference>
<gene>
    <name evidence="15" type="ORF">JQS30_15730</name>
</gene>
<dbReference type="Pfam" id="PF02518">
    <property type="entry name" value="HATPase_c"/>
    <property type="match status" value="1"/>
</dbReference>
<dbReference type="SMART" id="SM00388">
    <property type="entry name" value="HisKA"/>
    <property type="match status" value="1"/>
</dbReference>
<dbReference type="PANTHER" id="PTHR45436">
    <property type="entry name" value="SENSOR HISTIDINE KINASE YKOH"/>
    <property type="match status" value="1"/>
</dbReference>
<evidence type="ECO:0000259" key="13">
    <source>
        <dbReference type="PROSITE" id="PS50109"/>
    </source>
</evidence>
<dbReference type="SMART" id="SM00304">
    <property type="entry name" value="HAMP"/>
    <property type="match status" value="1"/>
</dbReference>
<keyword evidence="6 12" id="KW-0812">Transmembrane</keyword>
<evidence type="ECO:0000256" key="11">
    <source>
        <dbReference type="SAM" id="Coils"/>
    </source>
</evidence>
<keyword evidence="4" id="KW-0597">Phosphoprotein</keyword>
<feature type="transmembrane region" description="Helical" evidence="12">
    <location>
        <begin position="144"/>
        <end position="166"/>
    </location>
</feature>
<dbReference type="InterPro" id="IPR004358">
    <property type="entry name" value="Sig_transdc_His_kin-like_C"/>
</dbReference>
<dbReference type="InterPro" id="IPR050428">
    <property type="entry name" value="TCS_sensor_his_kinase"/>
</dbReference>
<name>A0A895XIM0_9ACTN</name>
<evidence type="ECO:0000256" key="5">
    <source>
        <dbReference type="ARBA" id="ARBA00022679"/>
    </source>
</evidence>
<dbReference type="AlphaFoldDB" id="A0A895XIM0"/>
<accession>A0A895XIM0</accession>
<dbReference type="CDD" id="cd06225">
    <property type="entry name" value="HAMP"/>
    <property type="match status" value="1"/>
</dbReference>
<proteinExistence type="predicted"/>
<dbReference type="Gene3D" id="3.30.565.10">
    <property type="entry name" value="Histidine kinase-like ATPase, C-terminal domain"/>
    <property type="match status" value="1"/>
</dbReference>
<dbReference type="InterPro" id="IPR003594">
    <property type="entry name" value="HATPase_dom"/>
</dbReference>
<evidence type="ECO:0000259" key="14">
    <source>
        <dbReference type="PROSITE" id="PS50885"/>
    </source>
</evidence>
<keyword evidence="10 12" id="KW-0472">Membrane</keyword>
<dbReference type="InterPro" id="IPR003661">
    <property type="entry name" value="HisK_dim/P_dom"/>
</dbReference>
<evidence type="ECO:0000256" key="12">
    <source>
        <dbReference type="SAM" id="Phobius"/>
    </source>
</evidence>
<evidence type="ECO:0000256" key="8">
    <source>
        <dbReference type="ARBA" id="ARBA00022989"/>
    </source>
</evidence>
<dbReference type="EMBL" id="CP070496">
    <property type="protein sequence ID" value="QSB05184.1"/>
    <property type="molecule type" value="Genomic_DNA"/>
</dbReference>
<evidence type="ECO:0000256" key="6">
    <source>
        <dbReference type="ARBA" id="ARBA00022692"/>
    </source>
</evidence>
<evidence type="ECO:0000256" key="1">
    <source>
        <dbReference type="ARBA" id="ARBA00000085"/>
    </source>
</evidence>
<keyword evidence="16" id="KW-1185">Reference proteome</keyword>
<dbReference type="GO" id="GO:0005886">
    <property type="term" value="C:plasma membrane"/>
    <property type="evidence" value="ECO:0007669"/>
    <property type="project" value="UniProtKB-SubCell"/>
</dbReference>
<feature type="domain" description="Histidine kinase" evidence="13">
    <location>
        <begin position="227"/>
        <end position="431"/>
    </location>
</feature>
<feature type="coiled-coil region" evidence="11">
    <location>
        <begin position="236"/>
        <end position="263"/>
    </location>
</feature>
<evidence type="ECO:0000256" key="9">
    <source>
        <dbReference type="ARBA" id="ARBA00023012"/>
    </source>
</evidence>
<dbReference type="InterPro" id="IPR036097">
    <property type="entry name" value="HisK_dim/P_sf"/>
</dbReference>
<keyword evidence="9" id="KW-0902">Two-component regulatory system</keyword>
<sequence length="431" mass="45085">MRRRLILLVAATVTLVLISFAVPLGMLLHSANVDRVMTAATQEAEALVPTVATADHDTVAATVEIINRGSDHPITVYWPDGTILGASAERSQAVDLAATGRSFTAEAEDGREILFGVQSQPEGVAVIRTYVSNSDLTAGLGQSYLIMGAIALALLGVGLLIANWLARLLLIPVGELSEVSHRLAKGDLDARAKHSGPAELRDVAEALNSLAGTIQSMLKAERERVADLSHRLRTPLTVLRLETESLRDENERLEIEAAVDEVEAAVNATIDAARHPAATTTSRATGPTEISCDAAAVVADRVRFWSALAEDTNRACHTQLTRGPLRVRVAAPDLSAAMDAALGNVFAHTPDGTAFTVSLRPRPAGGVVIDVVDQGPGLPGDHVRQRGASGGGSTGLGLDIINRTAEAAGGQMTIGPGPDGRGTHVRLTLDG</sequence>
<dbReference type="SUPFAM" id="SSF47384">
    <property type="entry name" value="Homodimeric domain of signal transducing histidine kinase"/>
    <property type="match status" value="1"/>
</dbReference>
<evidence type="ECO:0000256" key="10">
    <source>
        <dbReference type="ARBA" id="ARBA00023136"/>
    </source>
</evidence>
<dbReference type="Gene3D" id="1.10.287.130">
    <property type="match status" value="1"/>
</dbReference>
<evidence type="ECO:0000256" key="2">
    <source>
        <dbReference type="ARBA" id="ARBA00004236"/>
    </source>
</evidence>
<evidence type="ECO:0000256" key="4">
    <source>
        <dbReference type="ARBA" id="ARBA00022553"/>
    </source>
</evidence>
<evidence type="ECO:0000256" key="3">
    <source>
        <dbReference type="ARBA" id="ARBA00012438"/>
    </source>
</evidence>
<dbReference type="Proteomes" id="UP000662939">
    <property type="component" value="Chromosome"/>
</dbReference>
<dbReference type="GO" id="GO:0000155">
    <property type="term" value="F:phosphorelay sensor kinase activity"/>
    <property type="evidence" value="ECO:0007669"/>
    <property type="project" value="InterPro"/>
</dbReference>
<keyword evidence="8 12" id="KW-1133">Transmembrane helix</keyword>
<evidence type="ECO:0000256" key="7">
    <source>
        <dbReference type="ARBA" id="ARBA00022777"/>
    </source>
</evidence>